<dbReference type="RefSeq" id="WP_044158255.1">
    <property type="nucleotide sequence ID" value="NZ_CP056776.1"/>
</dbReference>
<proteinExistence type="predicted"/>
<gene>
    <name evidence="1" type="ORF">NCTC10005_04192</name>
</gene>
<dbReference type="AlphaFoldDB" id="A0A377LZN7"/>
<sequence>MKEGYYWIQHNGKVQVAYYSDGVTEDLETGQTISGVWHLTIGDDICHDGEAEVLEGPISPPIS</sequence>
<evidence type="ECO:0000313" key="1">
    <source>
        <dbReference type="EMBL" id="STQ11418.1"/>
    </source>
</evidence>
<name>A0A377LZN7_ENTCL</name>
<reference evidence="1 2" key="1">
    <citation type="submission" date="2018-06" db="EMBL/GenBank/DDBJ databases">
        <authorList>
            <consortium name="Pathogen Informatics"/>
            <person name="Doyle S."/>
        </authorList>
    </citation>
    <scope>NUCLEOTIDE SEQUENCE [LARGE SCALE GENOMIC DNA]</scope>
    <source>
        <strain evidence="1 2">NCTC10005</strain>
    </source>
</reference>
<organism evidence="1 2">
    <name type="scientific">Enterobacter cloacae</name>
    <dbReference type="NCBI Taxonomy" id="550"/>
    <lineage>
        <taxon>Bacteria</taxon>
        <taxon>Pseudomonadati</taxon>
        <taxon>Pseudomonadota</taxon>
        <taxon>Gammaproteobacteria</taxon>
        <taxon>Enterobacterales</taxon>
        <taxon>Enterobacteriaceae</taxon>
        <taxon>Enterobacter</taxon>
        <taxon>Enterobacter cloacae complex</taxon>
    </lineage>
</organism>
<protein>
    <submittedName>
        <fullName evidence="1">Uncharacterized protein</fullName>
    </submittedName>
</protein>
<dbReference type="EMBL" id="UGJB01000004">
    <property type="protein sequence ID" value="STQ11418.1"/>
    <property type="molecule type" value="Genomic_DNA"/>
</dbReference>
<dbReference type="Proteomes" id="UP000255106">
    <property type="component" value="Unassembled WGS sequence"/>
</dbReference>
<accession>A0A377LZN7</accession>
<evidence type="ECO:0000313" key="2">
    <source>
        <dbReference type="Proteomes" id="UP000255106"/>
    </source>
</evidence>